<gene>
    <name evidence="1" type="ORF">NTEN_LOCUS16165</name>
</gene>
<proteinExistence type="predicted"/>
<keyword evidence="2" id="KW-1185">Reference proteome</keyword>
<dbReference type="AlphaFoldDB" id="A0A6H5H6V9"/>
<evidence type="ECO:0000313" key="2">
    <source>
        <dbReference type="Proteomes" id="UP000479000"/>
    </source>
</evidence>
<reference evidence="1 2" key="1">
    <citation type="submission" date="2020-02" db="EMBL/GenBank/DDBJ databases">
        <authorList>
            <person name="Ferguson B K."/>
        </authorList>
    </citation>
    <scope>NUCLEOTIDE SEQUENCE [LARGE SCALE GENOMIC DNA]</scope>
</reference>
<sequence length="158" mass="18538">MSRHRDEKMKVLRAMSLTVKTFALRSVRSTSTRKRPCASHDFAQLTHLHTIRYSTCWYTSQLMFTSNQDDISITFTRCVRDKNMASEQLRQCCTHLRDSASLQTRPKFTILSPRIDFDFLGGHLGKQSKRLRFRMLQKTQPEVNTRVHTWNACVILEN</sequence>
<dbReference type="Proteomes" id="UP000479000">
    <property type="component" value="Unassembled WGS sequence"/>
</dbReference>
<evidence type="ECO:0000313" key="1">
    <source>
        <dbReference type="EMBL" id="CAB0011172.1"/>
    </source>
</evidence>
<accession>A0A6H5H6V9</accession>
<organism evidence="1 2">
    <name type="scientific">Nesidiocoris tenuis</name>
    <dbReference type="NCBI Taxonomy" id="355587"/>
    <lineage>
        <taxon>Eukaryota</taxon>
        <taxon>Metazoa</taxon>
        <taxon>Ecdysozoa</taxon>
        <taxon>Arthropoda</taxon>
        <taxon>Hexapoda</taxon>
        <taxon>Insecta</taxon>
        <taxon>Pterygota</taxon>
        <taxon>Neoptera</taxon>
        <taxon>Paraneoptera</taxon>
        <taxon>Hemiptera</taxon>
        <taxon>Heteroptera</taxon>
        <taxon>Panheteroptera</taxon>
        <taxon>Cimicomorpha</taxon>
        <taxon>Miridae</taxon>
        <taxon>Dicyphina</taxon>
        <taxon>Nesidiocoris</taxon>
    </lineage>
</organism>
<dbReference type="EMBL" id="CADCXU010023793">
    <property type="protein sequence ID" value="CAB0011172.1"/>
    <property type="molecule type" value="Genomic_DNA"/>
</dbReference>
<name>A0A6H5H6V9_9HEMI</name>
<protein>
    <submittedName>
        <fullName evidence="1">Uncharacterized protein</fullName>
    </submittedName>
</protein>